<dbReference type="Proteomes" id="UP000242818">
    <property type="component" value="Unassembled WGS sequence"/>
</dbReference>
<dbReference type="AlphaFoldDB" id="A0A1C4A8J2"/>
<name>A0A1C4A8J2_9BACT</name>
<evidence type="ECO:0000313" key="2">
    <source>
        <dbReference type="Proteomes" id="UP000242818"/>
    </source>
</evidence>
<reference evidence="1 2" key="1">
    <citation type="submission" date="2016-08" db="EMBL/GenBank/DDBJ databases">
        <authorList>
            <person name="Seilhamer J.J."/>
        </authorList>
    </citation>
    <scope>NUCLEOTIDE SEQUENCE [LARGE SCALE GENOMIC DNA]</scope>
    <source>
        <strain evidence="1 2">A37T2</strain>
    </source>
</reference>
<dbReference type="EMBL" id="FMAR01000002">
    <property type="protein sequence ID" value="SCB90905.1"/>
    <property type="molecule type" value="Genomic_DNA"/>
</dbReference>
<keyword evidence="2" id="KW-1185">Reference proteome</keyword>
<protein>
    <submittedName>
        <fullName evidence="1">Uncharacterized protein</fullName>
    </submittedName>
</protein>
<gene>
    <name evidence="1" type="ORF">GA0116948_10216</name>
</gene>
<evidence type="ECO:0000313" key="1">
    <source>
        <dbReference type="EMBL" id="SCB90905.1"/>
    </source>
</evidence>
<accession>A0A1C4A8J2</accession>
<proteinExistence type="predicted"/>
<sequence length="32" mass="3847">MFDVSKYKAFYQITKFFKPFTKGFLSAESAYR</sequence>
<organism evidence="1 2">
    <name type="scientific">Chitinophaga costaii</name>
    <dbReference type="NCBI Taxonomy" id="1335309"/>
    <lineage>
        <taxon>Bacteria</taxon>
        <taxon>Pseudomonadati</taxon>
        <taxon>Bacteroidota</taxon>
        <taxon>Chitinophagia</taxon>
        <taxon>Chitinophagales</taxon>
        <taxon>Chitinophagaceae</taxon>
        <taxon>Chitinophaga</taxon>
    </lineage>
</organism>